<evidence type="ECO:0000259" key="1">
    <source>
        <dbReference type="PROSITE" id="PS51186"/>
    </source>
</evidence>
<dbReference type="Pfam" id="PF13302">
    <property type="entry name" value="Acetyltransf_3"/>
    <property type="match status" value="1"/>
</dbReference>
<proteinExistence type="predicted"/>
<dbReference type="PROSITE" id="PS51186">
    <property type="entry name" value="GNAT"/>
    <property type="match status" value="1"/>
</dbReference>
<dbReference type="EMBL" id="JAPHNL010000233">
    <property type="protein sequence ID" value="MCX3061716.1"/>
    <property type="molecule type" value="Genomic_DNA"/>
</dbReference>
<sequence length="186" mass="20404">MPELGPVAWPPAPINSERLVLREPEARDRAAFIELYASPQVHTYLGGPRPCDELERRMPEKPERRPGLFVIELDGAMIGMVELKRYEADASAGVRPDAGESELGCLLLPRAWGHGYGVEACAAALDWLAGVRPGEPVVLRTQTANERSMRLAERLGFTEEGRYEAYGAQQWLGVRSAHVPSSAPSS</sequence>
<keyword evidence="3" id="KW-1185">Reference proteome</keyword>
<dbReference type="PANTHER" id="PTHR43792:SF1">
    <property type="entry name" value="N-ACETYLTRANSFERASE DOMAIN-CONTAINING PROTEIN"/>
    <property type="match status" value="1"/>
</dbReference>
<dbReference type="InterPro" id="IPR000182">
    <property type="entry name" value="GNAT_dom"/>
</dbReference>
<dbReference type="PANTHER" id="PTHR43792">
    <property type="entry name" value="GNAT FAMILY, PUTATIVE (AFU_ORTHOLOGUE AFUA_3G00765)-RELATED-RELATED"/>
    <property type="match status" value="1"/>
</dbReference>
<gene>
    <name evidence="2" type="ORF">OFY01_18490</name>
</gene>
<evidence type="ECO:0000313" key="3">
    <source>
        <dbReference type="Proteomes" id="UP001163064"/>
    </source>
</evidence>
<protein>
    <submittedName>
        <fullName evidence="2">GNAT family N-acetyltransferase</fullName>
    </submittedName>
</protein>
<organism evidence="2 3">
    <name type="scientific">Streptomyces beihaiensis</name>
    <dbReference type="NCBI Taxonomy" id="2984495"/>
    <lineage>
        <taxon>Bacteria</taxon>
        <taxon>Bacillati</taxon>
        <taxon>Actinomycetota</taxon>
        <taxon>Actinomycetes</taxon>
        <taxon>Kitasatosporales</taxon>
        <taxon>Streptomycetaceae</taxon>
        <taxon>Streptomyces</taxon>
    </lineage>
</organism>
<comment type="caution">
    <text evidence="2">The sequence shown here is derived from an EMBL/GenBank/DDBJ whole genome shotgun (WGS) entry which is preliminary data.</text>
</comment>
<dbReference type="Gene3D" id="3.40.630.30">
    <property type="match status" value="1"/>
</dbReference>
<dbReference type="SUPFAM" id="SSF55729">
    <property type="entry name" value="Acyl-CoA N-acyltransferases (Nat)"/>
    <property type="match status" value="1"/>
</dbReference>
<dbReference type="Proteomes" id="UP001163064">
    <property type="component" value="Unassembled WGS sequence"/>
</dbReference>
<reference evidence="2" key="1">
    <citation type="submission" date="2022-10" db="EMBL/GenBank/DDBJ databases">
        <title>Streptomyces beihaiensis sp. nov., a chitin degrading actinobacterium, isolated from shrimp pond soil.</title>
        <authorList>
            <person name="Xie J."/>
            <person name="Shen N."/>
        </authorList>
    </citation>
    <scope>NUCLEOTIDE SEQUENCE</scope>
    <source>
        <strain evidence="2">GXMU-J5</strain>
    </source>
</reference>
<dbReference type="RefSeq" id="WP_266601300.1">
    <property type="nucleotide sequence ID" value="NZ_JAPHNL010000233.1"/>
</dbReference>
<feature type="domain" description="N-acetyltransferase" evidence="1">
    <location>
        <begin position="19"/>
        <end position="178"/>
    </location>
</feature>
<accession>A0ABT3TXE9</accession>
<dbReference type="InterPro" id="IPR016181">
    <property type="entry name" value="Acyl_CoA_acyltransferase"/>
</dbReference>
<dbReference type="InterPro" id="IPR051531">
    <property type="entry name" value="N-acetyltransferase"/>
</dbReference>
<evidence type="ECO:0000313" key="2">
    <source>
        <dbReference type="EMBL" id="MCX3061716.1"/>
    </source>
</evidence>
<name>A0ABT3TXE9_9ACTN</name>